<dbReference type="Proteomes" id="UP000069654">
    <property type="component" value="Unassembled WGS sequence"/>
</dbReference>
<proteinExistence type="predicted"/>
<evidence type="ECO:0000313" key="3">
    <source>
        <dbReference type="EMBL" id="GAT16114.1"/>
    </source>
</evidence>
<comment type="caution">
    <text evidence="3">The sequence shown here is derived from an EMBL/GenBank/DDBJ whole genome shotgun (WGS) entry which is preliminary data.</text>
</comment>
<keyword evidence="1 3" id="KW-0489">Methyltransferase</keyword>
<reference evidence="3 4" key="1">
    <citation type="journal article" date="2016" name="Genome Announc.">
        <title>Draft Genome Sequences of Five Rapidly Growing Mycobacterium Species, M. thermoresistibile, M. fortuitum subsp. acetamidolyticum, M. canariasense, M. brisbanense, and M. novocastrense.</title>
        <authorList>
            <person name="Katahira K."/>
            <person name="Ogura Y."/>
            <person name="Gotoh Y."/>
            <person name="Hayashi T."/>
        </authorList>
    </citation>
    <scope>NUCLEOTIDE SEQUENCE [LARGE SCALE GENOMIC DNA]</scope>
    <source>
        <strain evidence="3 4">JCM6362</strain>
    </source>
</reference>
<dbReference type="GO" id="GO:0008168">
    <property type="term" value="F:methyltransferase activity"/>
    <property type="evidence" value="ECO:0007669"/>
    <property type="project" value="UniProtKB-KW"/>
</dbReference>
<organism evidence="3 4">
    <name type="scientific">Mycolicibacterium thermoresistibile</name>
    <name type="common">Mycobacterium thermoresistibile</name>
    <dbReference type="NCBI Taxonomy" id="1797"/>
    <lineage>
        <taxon>Bacteria</taxon>
        <taxon>Bacillati</taxon>
        <taxon>Actinomycetota</taxon>
        <taxon>Actinomycetes</taxon>
        <taxon>Mycobacteriales</taxon>
        <taxon>Mycobacteriaceae</taxon>
        <taxon>Mycolicibacterium</taxon>
    </lineage>
</organism>
<dbReference type="STRING" id="1797.RMCT_3083"/>
<dbReference type="OMA" id="AYMLDRW"/>
<dbReference type="PANTHER" id="PTHR43619">
    <property type="entry name" value="S-ADENOSYL-L-METHIONINE-DEPENDENT METHYLTRANSFERASE YKTD-RELATED"/>
    <property type="match status" value="1"/>
</dbReference>
<sequence length="283" mass="31473">MSSGPLAKPELTGVSETALLTLLVRATEARRPDGIIDDPMAVRLVDSIDFDFAKFGPSRRQDMALRAKAFDTATRRYLRAHPKATVVALAEGLQTSFFRLNAADVGDEFRWVTVDLAPVIELRRQLLPADDRVTMLAQSALDYSWMDRIDTSEGVFITAEGLLMYLQPDEAMGLIRECARRFPGGQMMFDLPPSFFAWLTRRGFRTSLRYKVPPMPFTLSPEQAADLVNTVPGVQAVHDVPIPRGRGVLVNTLIWAAQRTPLFDNVRGTYTLLEFGPPNSAST</sequence>
<accession>A0A100XG98</accession>
<evidence type="ECO:0000256" key="1">
    <source>
        <dbReference type="ARBA" id="ARBA00022603"/>
    </source>
</evidence>
<dbReference type="SUPFAM" id="SSF53335">
    <property type="entry name" value="S-adenosyl-L-methionine-dependent methyltransferases"/>
    <property type="match status" value="1"/>
</dbReference>
<protein>
    <submittedName>
        <fullName evidence="3">O-methyltransferase domain-containing protein</fullName>
    </submittedName>
</protein>
<dbReference type="PIRSF" id="PIRSF028177">
    <property type="entry name" value="Polyketide_synth_Omtfrase_TcmP"/>
    <property type="match status" value="1"/>
</dbReference>
<dbReference type="InterPro" id="IPR016874">
    <property type="entry name" value="TcmP-like"/>
</dbReference>
<dbReference type="InterPro" id="IPR029063">
    <property type="entry name" value="SAM-dependent_MTases_sf"/>
</dbReference>
<dbReference type="GO" id="GO:0032259">
    <property type="term" value="P:methylation"/>
    <property type="evidence" value="ECO:0007669"/>
    <property type="project" value="UniProtKB-KW"/>
</dbReference>
<dbReference type="AlphaFoldDB" id="A0A100XG98"/>
<dbReference type="OrthoDB" id="9800233at2"/>
<dbReference type="EMBL" id="BCTB01000030">
    <property type="protein sequence ID" value="GAT16114.1"/>
    <property type="molecule type" value="Genomic_DNA"/>
</dbReference>
<dbReference type="Gene3D" id="3.40.50.150">
    <property type="entry name" value="Vaccinia Virus protein VP39"/>
    <property type="match status" value="1"/>
</dbReference>
<evidence type="ECO:0000313" key="4">
    <source>
        <dbReference type="Proteomes" id="UP000069654"/>
    </source>
</evidence>
<keyword evidence="2 3" id="KW-0808">Transferase</keyword>
<reference evidence="4" key="2">
    <citation type="submission" date="2016-02" db="EMBL/GenBank/DDBJ databases">
        <title>Draft genome sequence of five rapidly growing Mycobacterium species.</title>
        <authorList>
            <person name="Katahira K."/>
            <person name="Gotou Y."/>
            <person name="Iida K."/>
            <person name="Ogura Y."/>
            <person name="Hayashi T."/>
        </authorList>
    </citation>
    <scope>NUCLEOTIDE SEQUENCE [LARGE SCALE GENOMIC DNA]</scope>
    <source>
        <strain evidence="4">JCM6362</strain>
    </source>
</reference>
<evidence type="ECO:0000256" key="2">
    <source>
        <dbReference type="ARBA" id="ARBA00022679"/>
    </source>
</evidence>
<dbReference type="RefSeq" id="WP_003926166.1">
    <property type="nucleotide sequence ID" value="NZ_BCTB01000030.1"/>
</dbReference>
<dbReference type="InterPro" id="IPR007213">
    <property type="entry name" value="Ppm1/Ppm2/Tcmp"/>
</dbReference>
<gene>
    <name evidence="3" type="ORF">RMCT_3083</name>
</gene>
<dbReference type="Pfam" id="PF04072">
    <property type="entry name" value="LCM"/>
    <property type="match status" value="1"/>
</dbReference>
<dbReference type="PANTHER" id="PTHR43619:SF2">
    <property type="entry name" value="S-ADENOSYL-L-METHIONINE-DEPENDENT METHYLTRANSFERASES SUPERFAMILY PROTEIN"/>
    <property type="match status" value="1"/>
</dbReference>
<name>A0A100XG98_MYCTH</name>